<organism evidence="1 2">
    <name type="scientific">Faecalicatena faecalis</name>
    <dbReference type="NCBI Taxonomy" id="2726362"/>
    <lineage>
        <taxon>Bacteria</taxon>
        <taxon>Bacillati</taxon>
        <taxon>Bacillota</taxon>
        <taxon>Clostridia</taxon>
        <taxon>Lachnospirales</taxon>
        <taxon>Lachnospiraceae</taxon>
        <taxon>Faecalicatena</taxon>
    </lineage>
</organism>
<name>A0ABS6D3V8_9FIRM</name>
<dbReference type="EMBL" id="JABACJ020000006">
    <property type="protein sequence ID" value="MBU3875846.1"/>
    <property type="molecule type" value="Genomic_DNA"/>
</dbReference>
<protein>
    <submittedName>
        <fullName evidence="1">DUF4317 domain-containing protein</fullName>
    </submittedName>
</protein>
<sequence length="208" mass="24175">MGKINREDMLELTRRMTFKRNCFSRIAGAYIDEEGYVDGTFNTHFLKLPPSEQTANLALAKAIPFSETNVNLKEYQFTQDAKKPGELWQLLMGLKACELKNDALLDVFYEYVSEHYPSDKPYAIYLFFGSYDVPLKASDKEQMWESEEVYQFLICTIGKTYGDYEVDSPEYGFLFPAFRERSGDEHWINIFHSAAKDTQEPLFDGRLL</sequence>
<reference evidence="1 2" key="1">
    <citation type="submission" date="2021-06" db="EMBL/GenBank/DDBJ databases">
        <title>Faecalicatena sp. nov. isolated from porcine feces.</title>
        <authorList>
            <person name="Oh B.S."/>
            <person name="Lee J.H."/>
        </authorList>
    </citation>
    <scope>NUCLEOTIDE SEQUENCE [LARGE SCALE GENOMIC DNA]</scope>
    <source>
        <strain evidence="1 2">AGMB00832</strain>
    </source>
</reference>
<keyword evidence="2" id="KW-1185">Reference proteome</keyword>
<evidence type="ECO:0000313" key="1">
    <source>
        <dbReference type="EMBL" id="MBU3875846.1"/>
    </source>
</evidence>
<dbReference type="Pfam" id="PF14199">
    <property type="entry name" value="DUF4317"/>
    <property type="match status" value="1"/>
</dbReference>
<dbReference type="RefSeq" id="WP_216240876.1">
    <property type="nucleotide sequence ID" value="NZ_JABACJ020000006.1"/>
</dbReference>
<gene>
    <name evidence="1" type="ORF">HGO97_008475</name>
</gene>
<dbReference type="InterPro" id="IPR025466">
    <property type="entry name" value="DUF4317"/>
</dbReference>
<dbReference type="Proteomes" id="UP000723714">
    <property type="component" value="Unassembled WGS sequence"/>
</dbReference>
<evidence type="ECO:0000313" key="2">
    <source>
        <dbReference type="Proteomes" id="UP000723714"/>
    </source>
</evidence>
<comment type="caution">
    <text evidence="1">The sequence shown here is derived from an EMBL/GenBank/DDBJ whole genome shotgun (WGS) entry which is preliminary data.</text>
</comment>
<proteinExistence type="predicted"/>
<accession>A0ABS6D3V8</accession>